<gene>
    <name evidence="6" type="ORF">AMATHDRAFT_56975</name>
</gene>
<dbReference type="GO" id="GO:0033615">
    <property type="term" value="P:mitochondrial proton-transporting ATP synthase complex assembly"/>
    <property type="evidence" value="ECO:0007669"/>
    <property type="project" value="TreeGrafter"/>
</dbReference>
<dbReference type="Gene3D" id="3.30.2180.10">
    <property type="entry name" value="ATP12-like"/>
    <property type="match status" value="1"/>
</dbReference>
<dbReference type="SUPFAM" id="SSF160909">
    <property type="entry name" value="ATP12-like"/>
    <property type="match status" value="1"/>
</dbReference>
<evidence type="ECO:0008006" key="8">
    <source>
        <dbReference type="Google" id="ProtNLM"/>
    </source>
</evidence>
<sequence>MSPRSATTLTSILRLTGPRRRFISTQDATATTGAENTMKRFWKEVGIERRGDSHVVTLDKRPLKTPEGNTLLLPGDKPLVTSLIAIEWDNLDKVIKPHALPMTSLAARAIDAFAEKQTCEEIKSSLLNYLDTDTICFYQDHPSHLADLQKKHWDPLHKWIQTRFGVKMTKAGSILYNSQPEETKTKLAQVLDSLDQWELAAMERATLTTKSFVIGLALVMRQTNPEDASLAAQVEVDSQTERWGEVEDTHDVDYHDVRRQLGSVACLVSKS</sequence>
<comment type="subcellular location">
    <subcellularLocation>
        <location evidence="1">Mitochondrion</location>
    </subcellularLocation>
</comment>
<dbReference type="AlphaFoldDB" id="A0A2A9NVT3"/>
<evidence type="ECO:0000313" key="6">
    <source>
        <dbReference type="EMBL" id="PFH52421.1"/>
    </source>
</evidence>
<keyword evidence="7" id="KW-1185">Reference proteome</keyword>
<reference evidence="6 7" key="1">
    <citation type="submission" date="2014-02" db="EMBL/GenBank/DDBJ databases">
        <title>Transposable element dynamics among asymbiotic and ectomycorrhizal Amanita fungi.</title>
        <authorList>
            <consortium name="DOE Joint Genome Institute"/>
            <person name="Hess J."/>
            <person name="Skrede I."/>
            <person name="Wolfe B."/>
            <person name="LaButti K."/>
            <person name="Ohm R.A."/>
            <person name="Grigoriev I.V."/>
            <person name="Pringle A."/>
        </authorList>
    </citation>
    <scope>NUCLEOTIDE SEQUENCE [LARGE SCALE GENOMIC DNA]</scope>
    <source>
        <strain evidence="6 7">SKay4041</strain>
    </source>
</reference>
<dbReference type="Pfam" id="PF07542">
    <property type="entry name" value="ATP12"/>
    <property type="match status" value="1"/>
</dbReference>
<keyword evidence="3" id="KW-0809">Transit peptide</keyword>
<evidence type="ECO:0000256" key="3">
    <source>
        <dbReference type="ARBA" id="ARBA00022946"/>
    </source>
</evidence>
<dbReference type="OrthoDB" id="5673at2759"/>
<dbReference type="Proteomes" id="UP000242287">
    <property type="component" value="Unassembled WGS sequence"/>
</dbReference>
<evidence type="ECO:0000313" key="7">
    <source>
        <dbReference type="Proteomes" id="UP000242287"/>
    </source>
</evidence>
<evidence type="ECO:0000256" key="4">
    <source>
        <dbReference type="ARBA" id="ARBA00023128"/>
    </source>
</evidence>
<dbReference type="STRING" id="703135.A0A2A9NVT3"/>
<evidence type="ECO:0000256" key="5">
    <source>
        <dbReference type="ARBA" id="ARBA00023186"/>
    </source>
</evidence>
<dbReference type="EMBL" id="KZ301979">
    <property type="protein sequence ID" value="PFH52421.1"/>
    <property type="molecule type" value="Genomic_DNA"/>
</dbReference>
<keyword evidence="4" id="KW-0496">Mitochondrion</keyword>
<comment type="similarity">
    <text evidence="2">Belongs to the ATP12 family.</text>
</comment>
<evidence type="ECO:0000256" key="1">
    <source>
        <dbReference type="ARBA" id="ARBA00004173"/>
    </source>
</evidence>
<proteinExistence type="inferred from homology"/>
<name>A0A2A9NVT3_9AGAR</name>
<dbReference type="InterPro" id="IPR023335">
    <property type="entry name" value="ATP12_ortho_dom_sf"/>
</dbReference>
<accession>A0A2A9NVT3</accession>
<dbReference type="InterPro" id="IPR042272">
    <property type="entry name" value="ATP12_ATP_synth-F1-assembly_N"/>
</dbReference>
<dbReference type="PANTHER" id="PTHR21013:SF10">
    <property type="entry name" value="ATP SYNTHASE MITOCHONDRIAL F1 COMPLEX ASSEMBLY FACTOR 2"/>
    <property type="match status" value="1"/>
</dbReference>
<organism evidence="6 7">
    <name type="scientific">Amanita thiersii Skay4041</name>
    <dbReference type="NCBI Taxonomy" id="703135"/>
    <lineage>
        <taxon>Eukaryota</taxon>
        <taxon>Fungi</taxon>
        <taxon>Dikarya</taxon>
        <taxon>Basidiomycota</taxon>
        <taxon>Agaricomycotina</taxon>
        <taxon>Agaricomycetes</taxon>
        <taxon>Agaricomycetidae</taxon>
        <taxon>Agaricales</taxon>
        <taxon>Pluteineae</taxon>
        <taxon>Amanitaceae</taxon>
        <taxon>Amanita</taxon>
    </lineage>
</organism>
<dbReference type="GO" id="GO:0005739">
    <property type="term" value="C:mitochondrion"/>
    <property type="evidence" value="ECO:0007669"/>
    <property type="project" value="UniProtKB-SubCell"/>
</dbReference>
<keyword evidence="5" id="KW-0143">Chaperone</keyword>
<dbReference type="InterPro" id="IPR011419">
    <property type="entry name" value="ATP12_ATP_synth-F1-assembly"/>
</dbReference>
<dbReference type="PANTHER" id="PTHR21013">
    <property type="entry name" value="ATP SYNTHASE MITOCHONDRIAL F1 COMPLEX ASSEMBLY FACTOR 2/ATP12 PROTEIN, MITOCHONDRIAL PRECURSOR"/>
    <property type="match status" value="1"/>
</dbReference>
<protein>
    <recommendedName>
        <fullName evidence="8">ATP12-domain-containing protein</fullName>
    </recommendedName>
</protein>
<dbReference type="Gene3D" id="1.10.3580.10">
    <property type="entry name" value="ATP12 ATPase"/>
    <property type="match status" value="1"/>
</dbReference>
<evidence type="ECO:0000256" key="2">
    <source>
        <dbReference type="ARBA" id="ARBA00008231"/>
    </source>
</evidence>